<dbReference type="InterPro" id="IPR055597">
    <property type="entry name" value="DUF7173"/>
</dbReference>
<organism evidence="1">
    <name type="scientific">uncultured Caudovirales phage</name>
    <dbReference type="NCBI Taxonomy" id="2100421"/>
    <lineage>
        <taxon>Viruses</taxon>
        <taxon>Duplodnaviria</taxon>
        <taxon>Heunggongvirae</taxon>
        <taxon>Uroviricota</taxon>
        <taxon>Caudoviricetes</taxon>
        <taxon>Peduoviridae</taxon>
        <taxon>Maltschvirus</taxon>
        <taxon>Maltschvirus maltsch</taxon>
    </lineage>
</organism>
<evidence type="ECO:0000313" key="1">
    <source>
        <dbReference type="EMBL" id="CAB5214168.1"/>
    </source>
</evidence>
<protein>
    <submittedName>
        <fullName evidence="1">Uncharacterized protein</fullName>
    </submittedName>
</protein>
<dbReference type="EMBL" id="LR798241">
    <property type="protein sequence ID" value="CAB5214168.1"/>
    <property type="molecule type" value="Genomic_DNA"/>
</dbReference>
<reference evidence="1" key="1">
    <citation type="submission" date="2020-05" db="EMBL/GenBank/DDBJ databases">
        <authorList>
            <person name="Chiriac C."/>
            <person name="Salcher M."/>
            <person name="Ghai R."/>
            <person name="Kavagutti S V."/>
        </authorList>
    </citation>
    <scope>NUCLEOTIDE SEQUENCE</scope>
</reference>
<accession>A0A6J7WGV5</accession>
<dbReference type="Pfam" id="PF23791">
    <property type="entry name" value="DUF7173"/>
    <property type="match status" value="1"/>
</dbReference>
<sequence>MIEIWLVCKEAERLATEARRLAEDAMLAQFKVEKDMEGTKTFMNFGHTVKITGRLNHKIDSDKLQAIAAEAGLSEHLGSLFRWKPEINSSAWKSADESITRPLLGAITTTAGRPSFSITKE</sequence>
<proteinExistence type="predicted"/>
<gene>
    <name evidence="1" type="ORF">UFOVP195_28</name>
</gene>
<name>A0A6J7WGV5_9CAUD</name>